<protein>
    <recommendedName>
        <fullName evidence="3">Retrotransposon gag domain-containing protein</fullName>
    </recommendedName>
</protein>
<evidence type="ECO:0000313" key="1">
    <source>
        <dbReference type="EMBL" id="KAH7986648.1"/>
    </source>
</evidence>
<sequence>MEQPTETATTPLSYVIMEAPAPATPMYCTDQNPLTPSPFRGDLFQDVDDWAAEKTEEEEGNGATPDVYDPAVAALAKHFDTTCNLVVERHRFHHRIQFPGESIQEYVTALTKLAAMCSFTSQEE</sequence>
<dbReference type="AlphaFoldDB" id="A0A9D4TDS6"/>
<evidence type="ECO:0008006" key="3">
    <source>
        <dbReference type="Google" id="ProtNLM"/>
    </source>
</evidence>
<gene>
    <name evidence="1" type="ORF">HPB52_024826</name>
</gene>
<reference evidence="1" key="1">
    <citation type="journal article" date="2020" name="Cell">
        <title>Large-Scale Comparative Analyses of Tick Genomes Elucidate Their Genetic Diversity and Vector Capacities.</title>
        <authorList>
            <consortium name="Tick Genome and Microbiome Consortium (TIGMIC)"/>
            <person name="Jia N."/>
            <person name="Wang J."/>
            <person name="Shi W."/>
            <person name="Du L."/>
            <person name="Sun Y."/>
            <person name="Zhan W."/>
            <person name="Jiang J.F."/>
            <person name="Wang Q."/>
            <person name="Zhang B."/>
            <person name="Ji P."/>
            <person name="Bell-Sakyi L."/>
            <person name="Cui X.M."/>
            <person name="Yuan T.T."/>
            <person name="Jiang B.G."/>
            <person name="Yang W.F."/>
            <person name="Lam T.T."/>
            <person name="Chang Q.C."/>
            <person name="Ding S.J."/>
            <person name="Wang X.J."/>
            <person name="Zhu J.G."/>
            <person name="Ruan X.D."/>
            <person name="Zhao L."/>
            <person name="Wei J.T."/>
            <person name="Ye R.Z."/>
            <person name="Que T.C."/>
            <person name="Du C.H."/>
            <person name="Zhou Y.H."/>
            <person name="Cheng J.X."/>
            <person name="Dai P.F."/>
            <person name="Guo W.B."/>
            <person name="Han X.H."/>
            <person name="Huang E.J."/>
            <person name="Li L.F."/>
            <person name="Wei W."/>
            <person name="Gao Y.C."/>
            <person name="Liu J.Z."/>
            <person name="Shao H.Z."/>
            <person name="Wang X."/>
            <person name="Wang C.C."/>
            <person name="Yang T.C."/>
            <person name="Huo Q.B."/>
            <person name="Li W."/>
            <person name="Chen H.Y."/>
            <person name="Chen S.E."/>
            <person name="Zhou L.G."/>
            <person name="Ni X.B."/>
            <person name="Tian J.H."/>
            <person name="Sheng Y."/>
            <person name="Liu T."/>
            <person name="Pan Y.S."/>
            <person name="Xia L.Y."/>
            <person name="Li J."/>
            <person name="Zhao F."/>
            <person name="Cao W.C."/>
        </authorList>
    </citation>
    <scope>NUCLEOTIDE SEQUENCE</scope>
    <source>
        <strain evidence="1">Rsan-2018</strain>
    </source>
</reference>
<dbReference type="Proteomes" id="UP000821837">
    <property type="component" value="Unassembled WGS sequence"/>
</dbReference>
<keyword evidence="2" id="KW-1185">Reference proteome</keyword>
<proteinExistence type="predicted"/>
<accession>A0A9D4TDS6</accession>
<evidence type="ECO:0000313" key="2">
    <source>
        <dbReference type="Proteomes" id="UP000821837"/>
    </source>
</evidence>
<comment type="caution">
    <text evidence="1">The sequence shown here is derived from an EMBL/GenBank/DDBJ whole genome shotgun (WGS) entry which is preliminary data.</text>
</comment>
<dbReference type="EMBL" id="JABSTV010000339">
    <property type="protein sequence ID" value="KAH7986648.1"/>
    <property type="molecule type" value="Genomic_DNA"/>
</dbReference>
<reference evidence="1" key="2">
    <citation type="submission" date="2021-09" db="EMBL/GenBank/DDBJ databases">
        <authorList>
            <person name="Jia N."/>
            <person name="Wang J."/>
            <person name="Shi W."/>
            <person name="Du L."/>
            <person name="Sun Y."/>
            <person name="Zhan W."/>
            <person name="Jiang J."/>
            <person name="Wang Q."/>
            <person name="Zhang B."/>
            <person name="Ji P."/>
            <person name="Sakyi L.B."/>
            <person name="Cui X."/>
            <person name="Yuan T."/>
            <person name="Jiang B."/>
            <person name="Yang W."/>
            <person name="Lam T.T.-Y."/>
            <person name="Chang Q."/>
            <person name="Ding S."/>
            <person name="Wang X."/>
            <person name="Zhu J."/>
            <person name="Ruan X."/>
            <person name="Zhao L."/>
            <person name="Wei J."/>
            <person name="Que T."/>
            <person name="Du C."/>
            <person name="Cheng J."/>
            <person name="Dai P."/>
            <person name="Han X."/>
            <person name="Huang E."/>
            <person name="Gao Y."/>
            <person name="Liu J."/>
            <person name="Shao H."/>
            <person name="Ye R."/>
            <person name="Li L."/>
            <person name="Wei W."/>
            <person name="Wang X."/>
            <person name="Wang C."/>
            <person name="Huo Q."/>
            <person name="Li W."/>
            <person name="Guo W."/>
            <person name="Chen H."/>
            <person name="Chen S."/>
            <person name="Zhou L."/>
            <person name="Zhou L."/>
            <person name="Ni X."/>
            <person name="Tian J."/>
            <person name="Zhou Y."/>
            <person name="Sheng Y."/>
            <person name="Liu T."/>
            <person name="Pan Y."/>
            <person name="Xia L."/>
            <person name="Li J."/>
            <person name="Zhao F."/>
            <person name="Cao W."/>
        </authorList>
    </citation>
    <scope>NUCLEOTIDE SEQUENCE</scope>
    <source>
        <strain evidence="1">Rsan-2018</strain>
        <tissue evidence="1">Larvae</tissue>
    </source>
</reference>
<name>A0A9D4TDS6_RHISA</name>
<organism evidence="1 2">
    <name type="scientific">Rhipicephalus sanguineus</name>
    <name type="common">Brown dog tick</name>
    <name type="synonym">Ixodes sanguineus</name>
    <dbReference type="NCBI Taxonomy" id="34632"/>
    <lineage>
        <taxon>Eukaryota</taxon>
        <taxon>Metazoa</taxon>
        <taxon>Ecdysozoa</taxon>
        <taxon>Arthropoda</taxon>
        <taxon>Chelicerata</taxon>
        <taxon>Arachnida</taxon>
        <taxon>Acari</taxon>
        <taxon>Parasitiformes</taxon>
        <taxon>Ixodida</taxon>
        <taxon>Ixodoidea</taxon>
        <taxon>Ixodidae</taxon>
        <taxon>Rhipicephalinae</taxon>
        <taxon>Rhipicephalus</taxon>
        <taxon>Rhipicephalus</taxon>
    </lineage>
</organism>